<proteinExistence type="predicted"/>
<dbReference type="AlphaFoldDB" id="A0A3M7T1N5"/>
<evidence type="ECO:0000313" key="1">
    <source>
        <dbReference type="EMBL" id="RNA41902.1"/>
    </source>
</evidence>
<comment type="caution">
    <text evidence="1">The sequence shown here is derived from an EMBL/GenBank/DDBJ whole genome shotgun (WGS) entry which is preliminary data.</text>
</comment>
<evidence type="ECO:0000313" key="2">
    <source>
        <dbReference type="Proteomes" id="UP000276133"/>
    </source>
</evidence>
<dbReference type="EMBL" id="REGN01000439">
    <property type="protein sequence ID" value="RNA41902.1"/>
    <property type="molecule type" value="Genomic_DNA"/>
</dbReference>
<dbReference type="Proteomes" id="UP000276133">
    <property type="component" value="Unassembled WGS sequence"/>
</dbReference>
<name>A0A3M7T1N5_BRAPC</name>
<gene>
    <name evidence="1" type="ORF">BpHYR1_032021</name>
</gene>
<reference evidence="1 2" key="1">
    <citation type="journal article" date="2018" name="Sci. Rep.">
        <title>Genomic signatures of local adaptation to the degree of environmental predictability in rotifers.</title>
        <authorList>
            <person name="Franch-Gras L."/>
            <person name="Hahn C."/>
            <person name="Garcia-Roger E.M."/>
            <person name="Carmona M.J."/>
            <person name="Serra M."/>
            <person name="Gomez A."/>
        </authorList>
    </citation>
    <scope>NUCLEOTIDE SEQUENCE [LARGE SCALE GENOMIC DNA]</scope>
    <source>
        <strain evidence="1">HYR1</strain>
    </source>
</reference>
<organism evidence="1 2">
    <name type="scientific">Brachionus plicatilis</name>
    <name type="common">Marine rotifer</name>
    <name type="synonym">Brachionus muelleri</name>
    <dbReference type="NCBI Taxonomy" id="10195"/>
    <lineage>
        <taxon>Eukaryota</taxon>
        <taxon>Metazoa</taxon>
        <taxon>Spiralia</taxon>
        <taxon>Gnathifera</taxon>
        <taxon>Rotifera</taxon>
        <taxon>Eurotatoria</taxon>
        <taxon>Monogononta</taxon>
        <taxon>Pseudotrocha</taxon>
        <taxon>Ploima</taxon>
        <taxon>Brachionidae</taxon>
        <taxon>Brachionus</taxon>
    </lineage>
</organism>
<accession>A0A3M7T1N5</accession>
<keyword evidence="2" id="KW-1185">Reference proteome</keyword>
<sequence length="217" mass="25059">MTAKVCSDIEKKKSGLGLDLRLVGQFFDGSSSSKTNLKEKLFLFDLNLSWIDSVSTCDTVKRHKSLGNPYPYPCLYIQNCIRIYIVKIGDQHLEKYPIRLKIKIKITLGIVSFLYKTITTFSRFNTRPNENFTWSRVMQLLDTNCVCVSVFLNFFYNKKIIYFKFITNITLIKLLDRAELAEFIRLPFPTTTSIFLSGGGIGGVLILERFECCERRL</sequence>
<protein>
    <submittedName>
        <fullName evidence="1">Uncharacterized protein</fullName>
    </submittedName>
</protein>